<dbReference type="GO" id="GO:0042121">
    <property type="term" value="P:alginic acid biosynthetic process"/>
    <property type="evidence" value="ECO:0007669"/>
    <property type="project" value="UniProtKB-UniRule"/>
</dbReference>
<evidence type="ECO:0000256" key="6">
    <source>
        <dbReference type="ARBA" id="ARBA00022692"/>
    </source>
</evidence>
<feature type="transmembrane region" description="Helical" evidence="12">
    <location>
        <begin position="100"/>
        <end position="117"/>
    </location>
</feature>
<dbReference type="PIRSF" id="PIRSF016636">
    <property type="entry name" value="AlgI_DltB"/>
    <property type="match status" value="1"/>
</dbReference>
<dbReference type="PANTHER" id="PTHR13285">
    <property type="entry name" value="ACYLTRANSFERASE"/>
    <property type="match status" value="1"/>
</dbReference>
<dbReference type="InterPro" id="IPR051085">
    <property type="entry name" value="MB_O-acyltransferase"/>
</dbReference>
<evidence type="ECO:0000256" key="2">
    <source>
        <dbReference type="ARBA" id="ARBA00005182"/>
    </source>
</evidence>
<dbReference type="UniPathway" id="UPA00286"/>
<keyword evidence="9 11" id="KW-0472">Membrane</keyword>
<evidence type="ECO:0000256" key="3">
    <source>
        <dbReference type="ARBA" id="ARBA00010323"/>
    </source>
</evidence>
<keyword evidence="10 11" id="KW-0012">Acyltransferase</keyword>
<feature type="transmembrane region" description="Helical" evidence="12">
    <location>
        <begin position="27"/>
        <end position="44"/>
    </location>
</feature>
<sequence>MFSMGGLGGLLALECWTNGEIRMVFSSNVFLFLFLPIFLGLYYLSGQRYRNLLLLIASYIFYAWWRVDFLALFIGVTVWNYWIGLKVGAAGVRTKPAQRWLLLGVVVDLGILGYFKYANFGVDSINAAMTSMGLEPFILTHVLLPIGISFYVFESISYIIDVYRGDTPATRNLIDFAAFVAIFPHLIAGPVLRFRDLADQFNNRTHTLDKFSEGATRFMQGFIKKVFIADTLAVVADHCFALQNPTTGDAWLGALAYTAQLYFDFSGYSDMAIGLGLMMGFRFMENFKQPYISQSITEFWRRWHISLSTWLRDYLYITLGGNRGGKFATYRNLFLTMLLGGLWHGANVTYIIWGAWHGMWLAIEKALGINTKPYSFNVIRWALTFLLVVIGWVIFRAENLHVAGRMYGAMFSFGEWELSELNRASLTGLQVATLVLAYATLAFFGLRDFYQNRQADDGKSAKADGPATAQPGTIKAVPGDAPGSLHLPGYTVGSEAQVQPAYWVADWPRYAMRALILLLFVASILKLSAQSFSPFLYFQF</sequence>
<keyword evidence="5 11" id="KW-0808">Transferase</keyword>
<dbReference type="Pfam" id="PF03062">
    <property type="entry name" value="MBOAT"/>
    <property type="match status" value="1"/>
</dbReference>
<feature type="transmembrane region" description="Helical" evidence="12">
    <location>
        <begin position="510"/>
        <end position="529"/>
    </location>
</feature>
<feature type="transmembrane region" description="Helical" evidence="12">
    <location>
        <begin position="172"/>
        <end position="192"/>
    </location>
</feature>
<dbReference type="InterPro" id="IPR024194">
    <property type="entry name" value="Ac/AlaTfrase_AlgI/DltB"/>
</dbReference>
<accession>A0A0P9XMW3</accession>
<evidence type="ECO:0000256" key="9">
    <source>
        <dbReference type="ARBA" id="ARBA00023136"/>
    </source>
</evidence>
<evidence type="ECO:0000256" key="11">
    <source>
        <dbReference type="PIRNR" id="PIRNR016636"/>
    </source>
</evidence>
<evidence type="ECO:0000256" key="8">
    <source>
        <dbReference type="ARBA" id="ARBA00022989"/>
    </source>
</evidence>
<comment type="pathway">
    <text evidence="2 11">Glycan biosynthesis; alginate biosynthesis.</text>
</comment>
<evidence type="ECO:0000256" key="4">
    <source>
        <dbReference type="ARBA" id="ARBA00022475"/>
    </source>
</evidence>
<keyword evidence="8 12" id="KW-1133">Transmembrane helix</keyword>
<reference evidence="13 14" key="1">
    <citation type="submission" date="2015-09" db="EMBL/GenBank/DDBJ databases">
        <title>Genome announcement of multiple Pseudomonas syringae strains.</title>
        <authorList>
            <person name="Thakur S."/>
            <person name="Wang P.W."/>
            <person name="Gong Y."/>
            <person name="Weir B.S."/>
            <person name="Guttman D.S."/>
        </authorList>
    </citation>
    <scope>NUCLEOTIDE SEQUENCE [LARGE SCALE GENOMIC DNA]</scope>
    <source>
        <strain evidence="13 14">ICMP3956</strain>
    </source>
</reference>
<evidence type="ECO:0000313" key="13">
    <source>
        <dbReference type="EMBL" id="KPY37061.1"/>
    </source>
</evidence>
<feature type="transmembrane region" description="Helical" evidence="12">
    <location>
        <begin position="137"/>
        <end position="160"/>
    </location>
</feature>
<dbReference type="InterPro" id="IPR028362">
    <property type="entry name" value="AlgI"/>
</dbReference>
<feature type="transmembrane region" description="Helical" evidence="12">
    <location>
        <begin position="333"/>
        <end position="356"/>
    </location>
</feature>
<keyword evidence="4 11" id="KW-1003">Cell membrane</keyword>
<dbReference type="AlphaFoldDB" id="A0A0P9XMW3"/>
<dbReference type="InterPro" id="IPR004299">
    <property type="entry name" value="MBOAT_fam"/>
</dbReference>
<feature type="transmembrane region" description="Helical" evidence="12">
    <location>
        <begin position="426"/>
        <end position="446"/>
    </location>
</feature>
<keyword evidence="6 11" id="KW-0812">Transmembrane</keyword>
<comment type="subcellular location">
    <subcellularLocation>
        <location evidence="1">Cell inner membrane</location>
        <topology evidence="1">Multi-pass membrane protein</topology>
    </subcellularLocation>
</comment>
<comment type="similarity">
    <text evidence="3 11">Belongs to the membrane-bound acyltransferase family.</text>
</comment>
<dbReference type="GO" id="GO:0005886">
    <property type="term" value="C:plasma membrane"/>
    <property type="evidence" value="ECO:0007669"/>
    <property type="project" value="UniProtKB-SubCell"/>
</dbReference>
<dbReference type="GO" id="GO:0016746">
    <property type="term" value="F:acyltransferase activity"/>
    <property type="evidence" value="ECO:0007669"/>
    <property type="project" value="UniProtKB-KW"/>
</dbReference>
<evidence type="ECO:0000256" key="7">
    <source>
        <dbReference type="ARBA" id="ARBA00022841"/>
    </source>
</evidence>
<gene>
    <name evidence="13" type="ORF">ALO52_04776</name>
</gene>
<evidence type="ECO:0000256" key="10">
    <source>
        <dbReference type="ARBA" id="ARBA00023315"/>
    </source>
</evidence>
<proteinExistence type="inferred from homology"/>
<feature type="transmembrane region" description="Helical" evidence="12">
    <location>
        <begin position="376"/>
        <end position="395"/>
    </location>
</feature>
<keyword evidence="11" id="KW-0997">Cell inner membrane</keyword>
<feature type="transmembrane region" description="Helical" evidence="12">
    <location>
        <begin position="71"/>
        <end position="88"/>
    </location>
</feature>
<evidence type="ECO:0000256" key="5">
    <source>
        <dbReference type="ARBA" id="ARBA00022679"/>
    </source>
</evidence>
<dbReference type="Proteomes" id="UP000050562">
    <property type="component" value="Unassembled WGS sequence"/>
</dbReference>
<evidence type="ECO:0000313" key="14">
    <source>
        <dbReference type="Proteomes" id="UP000050562"/>
    </source>
</evidence>
<dbReference type="PATRIC" id="fig|251707.3.peg.3341"/>
<dbReference type="EMBL" id="LJRC01000128">
    <property type="protein sequence ID" value="KPY37061.1"/>
    <property type="molecule type" value="Genomic_DNA"/>
</dbReference>
<keyword evidence="7 11" id="KW-0016">Alginate biosynthesis</keyword>
<protein>
    <recommendedName>
        <fullName evidence="11">Probable alginate O-acetylase</fullName>
        <ecNumber evidence="11">2.3.1.-</ecNumber>
    </recommendedName>
</protein>
<evidence type="ECO:0000256" key="12">
    <source>
        <dbReference type="SAM" id="Phobius"/>
    </source>
</evidence>
<dbReference type="PIRSF" id="PIRSF500217">
    <property type="entry name" value="AlgI"/>
    <property type="match status" value="1"/>
</dbReference>
<dbReference type="EC" id="2.3.1.-" evidence="11"/>
<organism evidence="13 14">
    <name type="scientific">Pseudomonas syringae pv. primulae</name>
    <dbReference type="NCBI Taxonomy" id="251707"/>
    <lineage>
        <taxon>Bacteria</taxon>
        <taxon>Pseudomonadati</taxon>
        <taxon>Pseudomonadota</taxon>
        <taxon>Gammaproteobacteria</taxon>
        <taxon>Pseudomonadales</taxon>
        <taxon>Pseudomonadaceae</taxon>
        <taxon>Pseudomonas</taxon>
    </lineage>
</organism>
<evidence type="ECO:0000256" key="1">
    <source>
        <dbReference type="ARBA" id="ARBA00004429"/>
    </source>
</evidence>
<dbReference type="PANTHER" id="PTHR13285:SF23">
    <property type="entry name" value="TEICHOIC ACID D-ALANYLTRANSFERASE"/>
    <property type="match status" value="1"/>
</dbReference>
<name>A0A0P9XMW3_9PSED</name>
<comment type="caution">
    <text evidence="13">The sequence shown here is derived from an EMBL/GenBank/DDBJ whole genome shotgun (WGS) entry which is preliminary data.</text>
</comment>